<proteinExistence type="predicted"/>
<protein>
    <recommendedName>
        <fullName evidence="3">SIR2-like domain-containing protein</fullName>
    </recommendedName>
</protein>
<sequence>MSRVIIIGAGASIDASHSKLPGAANFFGCIRRHPELNNELQSRQLQDALTSLLPLSMSDLGSLRALDKLNIEDLFTLASLEAEMDSNDKRVGHLTELIRKTIVTCSKEVKTGGNYSNFVRDILKEQTSVISFNWDTLLDEALPDYFAPGTSIKKTPGLHWEFLRICTAETSVNSFYSEDRPPPQKTFVAKPAYLKLHGSIDVVVCKNDQCRNYLLPFRVADCTGAHHCQDCYEKVAPFIVPPVQNKPIRQFHHIRRAWMLASKLIQQAEEVIVWGYSLPVTDHWSRWLMGHVWSPEARCRKLIIINPEVAGFNNRNQADVLRKKFIGRFLPWSSLLPGGIKVEAYKYYDLFVKGEQVTA</sequence>
<gene>
    <name evidence="1" type="ORF">SAMN05216387_1111</name>
</gene>
<dbReference type="STRING" id="1233.SAMN05216387_1111"/>
<dbReference type="SUPFAM" id="SSF52467">
    <property type="entry name" value="DHS-like NAD/FAD-binding domain"/>
    <property type="match status" value="1"/>
</dbReference>
<dbReference type="AlphaFoldDB" id="A0A1H7Q7L3"/>
<dbReference type="Proteomes" id="UP000198620">
    <property type="component" value="Unassembled WGS sequence"/>
</dbReference>
<organism evidence="1 2">
    <name type="scientific">Nitrosovibrio tenuis</name>
    <dbReference type="NCBI Taxonomy" id="1233"/>
    <lineage>
        <taxon>Bacteria</taxon>
        <taxon>Pseudomonadati</taxon>
        <taxon>Pseudomonadota</taxon>
        <taxon>Betaproteobacteria</taxon>
        <taxon>Nitrosomonadales</taxon>
        <taxon>Nitrosomonadaceae</taxon>
        <taxon>Nitrosovibrio</taxon>
    </lineage>
</organism>
<name>A0A1H7Q7L3_9PROT</name>
<dbReference type="OrthoDB" id="32195at2"/>
<evidence type="ECO:0008006" key="3">
    <source>
        <dbReference type="Google" id="ProtNLM"/>
    </source>
</evidence>
<dbReference type="EMBL" id="FOBH01000011">
    <property type="protein sequence ID" value="SEL43307.1"/>
    <property type="molecule type" value="Genomic_DNA"/>
</dbReference>
<evidence type="ECO:0000313" key="1">
    <source>
        <dbReference type="EMBL" id="SEL43307.1"/>
    </source>
</evidence>
<accession>A0A1H7Q7L3</accession>
<reference evidence="1 2" key="1">
    <citation type="submission" date="2016-10" db="EMBL/GenBank/DDBJ databases">
        <authorList>
            <person name="de Groot N.N."/>
        </authorList>
    </citation>
    <scope>NUCLEOTIDE SEQUENCE [LARGE SCALE GENOMIC DNA]</scope>
    <source>
        <strain evidence="1 2">Nv1</strain>
    </source>
</reference>
<dbReference type="InterPro" id="IPR029035">
    <property type="entry name" value="DHS-like_NAD/FAD-binding_dom"/>
</dbReference>
<evidence type="ECO:0000313" key="2">
    <source>
        <dbReference type="Proteomes" id="UP000198620"/>
    </source>
</evidence>
<keyword evidence="2" id="KW-1185">Reference proteome</keyword>
<dbReference type="RefSeq" id="WP_090829199.1">
    <property type="nucleotide sequence ID" value="NZ_FOBH01000011.1"/>
</dbReference>